<dbReference type="AlphaFoldDB" id="A0A291P5N9"/>
<evidence type="ECO:0000256" key="1">
    <source>
        <dbReference type="ARBA" id="ARBA00004370"/>
    </source>
</evidence>
<dbReference type="InterPro" id="IPR005548">
    <property type="entry name" value="Cell_div_FtsQ/DivIB_C"/>
</dbReference>
<evidence type="ECO:0000256" key="7">
    <source>
        <dbReference type="ARBA" id="ARBA00023136"/>
    </source>
</evidence>
<dbReference type="InterPro" id="IPR034746">
    <property type="entry name" value="POTRA"/>
</dbReference>
<evidence type="ECO:0000256" key="9">
    <source>
        <dbReference type="HAMAP-Rule" id="MF_00911"/>
    </source>
</evidence>
<dbReference type="InterPro" id="IPR013685">
    <property type="entry name" value="POTRA_FtsQ_type"/>
</dbReference>
<dbReference type="PANTHER" id="PTHR35851:SF1">
    <property type="entry name" value="CELL DIVISION PROTEIN FTSQ"/>
    <property type="match status" value="1"/>
</dbReference>
<gene>
    <name evidence="9 11" type="primary">ftsQ</name>
    <name evidence="11" type="ORF">BEI_1213</name>
</gene>
<dbReference type="Pfam" id="PF03799">
    <property type="entry name" value="FtsQ_DivIB_C"/>
    <property type="match status" value="1"/>
</dbReference>
<dbReference type="HAMAP" id="MF_00911">
    <property type="entry name" value="FtsQ_subfam"/>
    <property type="match status" value="1"/>
</dbReference>
<keyword evidence="3 9" id="KW-0997">Cell inner membrane</keyword>
<dbReference type="Gene3D" id="3.10.20.310">
    <property type="entry name" value="membrane protein fhac"/>
    <property type="match status" value="1"/>
</dbReference>
<comment type="subcellular location">
    <subcellularLocation>
        <location evidence="9">Cell inner membrane</location>
        <topology evidence="9">Single-pass type II membrane protein</topology>
    </subcellularLocation>
    <subcellularLocation>
        <location evidence="1">Membrane</location>
    </subcellularLocation>
    <text evidence="9">Localizes to the division septum.</text>
</comment>
<feature type="domain" description="POTRA" evidence="10">
    <location>
        <begin position="30"/>
        <end position="100"/>
    </location>
</feature>
<proteinExistence type="inferred from homology"/>
<dbReference type="PROSITE" id="PS51779">
    <property type="entry name" value="POTRA"/>
    <property type="match status" value="1"/>
</dbReference>
<comment type="subunit">
    <text evidence="9">Part of a complex composed of FtsB, FtsL and FtsQ.</text>
</comment>
<evidence type="ECO:0000259" key="10">
    <source>
        <dbReference type="PROSITE" id="PS51779"/>
    </source>
</evidence>
<dbReference type="Pfam" id="PF08478">
    <property type="entry name" value="POTRA_1"/>
    <property type="match status" value="1"/>
</dbReference>
<dbReference type="GO" id="GO:0005886">
    <property type="term" value="C:plasma membrane"/>
    <property type="evidence" value="ECO:0007669"/>
    <property type="project" value="UniProtKB-SubCell"/>
</dbReference>
<dbReference type="GO" id="GO:0090529">
    <property type="term" value="P:cell septum assembly"/>
    <property type="evidence" value="ECO:0007669"/>
    <property type="project" value="InterPro"/>
</dbReference>
<organism evidence="11 12">
    <name type="scientific">Halomonas beimenensis</name>
    <dbReference type="NCBI Taxonomy" id="475662"/>
    <lineage>
        <taxon>Bacteria</taxon>
        <taxon>Pseudomonadati</taxon>
        <taxon>Pseudomonadota</taxon>
        <taxon>Gammaproteobacteria</taxon>
        <taxon>Oceanospirillales</taxon>
        <taxon>Halomonadaceae</taxon>
        <taxon>Halomonas</taxon>
    </lineage>
</organism>
<dbReference type="PANTHER" id="PTHR35851">
    <property type="entry name" value="CELL DIVISION PROTEIN FTSQ"/>
    <property type="match status" value="1"/>
</dbReference>
<accession>A0A291P5N9</accession>
<protein>
    <recommendedName>
        <fullName evidence="9">Cell division protein FtsQ</fullName>
    </recommendedName>
</protein>
<dbReference type="GO" id="GO:0043093">
    <property type="term" value="P:FtsZ-dependent cytokinesis"/>
    <property type="evidence" value="ECO:0007669"/>
    <property type="project" value="UniProtKB-UniRule"/>
</dbReference>
<evidence type="ECO:0000313" key="11">
    <source>
        <dbReference type="EMBL" id="ATJ82200.1"/>
    </source>
</evidence>
<dbReference type="OrthoDB" id="9790370at2"/>
<dbReference type="EMBL" id="CP021435">
    <property type="protein sequence ID" value="ATJ82200.1"/>
    <property type="molecule type" value="Genomic_DNA"/>
</dbReference>
<keyword evidence="6 9" id="KW-1133">Transmembrane helix</keyword>
<dbReference type="KEGG" id="hbe:BEI_1213"/>
<evidence type="ECO:0000256" key="6">
    <source>
        <dbReference type="ARBA" id="ARBA00022989"/>
    </source>
</evidence>
<sequence length="251" mass="27786">MARRGSLLGVLLLALMLGAGGRALWMWLDRPIERVSIRGELHHAGADYLRGQLAPLVRGQAWLSADLGELRERARAIGWLREVRIRREWPNALVFELVEQVPVARWNDDRLLNPEGEPFAFAPLPAPGGLPYLAGPPGSGPEVLAYHDTLAARLRARGLSLRQLRLEDRGAWRLQLEQGIWVMLGRNHREPRLARFLAAWQREFAALAPHIRYLDLRYPNGVAVAWHGNDAPSLAGGASQGGARRGASPSG</sequence>
<dbReference type="Proteomes" id="UP000219993">
    <property type="component" value="Chromosome"/>
</dbReference>
<comment type="function">
    <text evidence="9">Essential cell division protein. May link together the upstream cell division proteins, which are predominantly cytoplasmic, with the downstream cell division proteins, which are predominantly periplasmic. May control correct divisome assembly.</text>
</comment>
<evidence type="ECO:0000256" key="4">
    <source>
        <dbReference type="ARBA" id="ARBA00022618"/>
    </source>
</evidence>
<name>A0A291P5N9_9GAMM</name>
<dbReference type="GO" id="GO:0032153">
    <property type="term" value="C:cell division site"/>
    <property type="evidence" value="ECO:0007669"/>
    <property type="project" value="UniProtKB-UniRule"/>
</dbReference>
<evidence type="ECO:0000313" key="12">
    <source>
        <dbReference type="Proteomes" id="UP000219993"/>
    </source>
</evidence>
<dbReference type="InterPro" id="IPR026579">
    <property type="entry name" value="FtsQ"/>
</dbReference>
<keyword evidence="4 9" id="KW-0132">Cell division</keyword>
<reference evidence="11 12" key="1">
    <citation type="journal article" date="2017" name="Sci. Rep.">
        <title>Revealing the Saline Adaptation Strategies of the Halophilic Bacterium Halomonas beimenensis through High-throughput Omics and Transposon Mutagenesis Approaches.</title>
        <authorList>
            <person name="Chen Y.H."/>
            <person name="Lin S.S."/>
            <person name="Shyu Y.T."/>
        </authorList>
    </citation>
    <scope>NUCLEOTIDE SEQUENCE [LARGE SCALE GENOMIC DNA]</scope>
    <source>
        <strain evidence="11 12">NTU-111</strain>
    </source>
</reference>
<dbReference type="Gene3D" id="3.40.50.11690">
    <property type="entry name" value="Cell division protein FtsQ/DivIB"/>
    <property type="match status" value="1"/>
</dbReference>
<dbReference type="InterPro" id="IPR045335">
    <property type="entry name" value="FtsQ_C_sf"/>
</dbReference>
<keyword evidence="5 9" id="KW-0812">Transmembrane</keyword>
<evidence type="ECO:0000256" key="5">
    <source>
        <dbReference type="ARBA" id="ARBA00022692"/>
    </source>
</evidence>
<evidence type="ECO:0000256" key="3">
    <source>
        <dbReference type="ARBA" id="ARBA00022519"/>
    </source>
</evidence>
<comment type="similarity">
    <text evidence="9">Belongs to the FtsQ/DivIB family. FtsQ subfamily.</text>
</comment>
<keyword evidence="12" id="KW-1185">Reference proteome</keyword>
<keyword evidence="7 9" id="KW-0472">Membrane</keyword>
<keyword evidence="2 9" id="KW-1003">Cell membrane</keyword>
<dbReference type="RefSeq" id="WP_097788675.1">
    <property type="nucleotide sequence ID" value="NZ_CP021435.1"/>
</dbReference>
<evidence type="ECO:0000256" key="2">
    <source>
        <dbReference type="ARBA" id="ARBA00022475"/>
    </source>
</evidence>
<evidence type="ECO:0000256" key="8">
    <source>
        <dbReference type="ARBA" id="ARBA00023306"/>
    </source>
</evidence>
<keyword evidence="8 9" id="KW-0131">Cell cycle</keyword>